<feature type="compositionally biased region" description="Basic and acidic residues" evidence="10">
    <location>
        <begin position="532"/>
        <end position="555"/>
    </location>
</feature>
<feature type="region of interest" description="Disordered" evidence="10">
    <location>
        <begin position="528"/>
        <end position="555"/>
    </location>
</feature>
<dbReference type="InterPro" id="IPR041006">
    <property type="entry name" value="Morc_S5"/>
</dbReference>
<evidence type="ECO:0000256" key="1">
    <source>
        <dbReference type="ARBA" id="ARBA00004123"/>
    </source>
</evidence>
<dbReference type="Gene3D" id="3.30.40.100">
    <property type="match status" value="1"/>
</dbReference>
<keyword evidence="5" id="KW-0255">Endonuclease</keyword>
<keyword evidence="6" id="KW-0863">Zinc-finger</keyword>
<sequence length="868" mass="94257">MDAAEYGAVRHSKIHPRFLNTNSTSHKWAFGAIAELLDNAADASASQAIMEMRVFEVPGGSDGSGTEPLEALIIMDNGTGVDREQMHRLLSFGHSEKAALLLAQQNGERDVAADHKPIGRYGNGFKSSSMRLGRDALVLSKTKEFCTVGLLSQSFLESVDADDVLVPIVSWRHGKDERGEDTYELLPDIKDGEAEQSLAIISKHSIFSSAEEIMGQFMPIGDTGTLIIMTRLRGFDTGALELDYRSTPEDIVLHDPTAEDGVFQKERHNQRAGSKIKLDYSLRAYLTYLYKVPRMQIYLQGAKVKTRRMTGMLSSRHIETYKPNFVAEPATIQIGFSESQHEYGMMIYHRNRLIKPYVRVGIQNDPDERGMGVLGIVEADFLQPTHNKQDFDDSRTHYRTLLKKCAETLKSFWWDNVERGEAEAAEEEAAGALFSGQRRTRKRKAPMMDRWIQCDFPECLKWRKVPANYDLEPYKDGTTPWYCQYHPDPAWANHDVPEEQEVVEPTLEELAEAKELKREYDAQVKATRALKRQKDAEEKRRKAEEEERARKELEKQRKALEETLKEIEEQRARLAAEAAARRAEEALKATEAQRAAKTAAAAAEAADKGTGDARAAEAEGNAAATIENAPARASGASPTPSTPSPTSAVASEQDGGSEQSSMATEESDDHFMVTPGAPVANADAPVTEGREAEPRGQNMPQTISADQAPADRVAGPEDASAGDSEQARTAQAVAVEAAVAVAAQAAAAKVAAAVAQVAAAKVVGLSNVPAPVVAPMGVLTRGTNGSIAAPSSAPDGTVDADGVGAAWAAKLRTALVALAQATSLGDERVECVRGLSDGQLSQLDIDRLCVDALAYQRRAATSRGADGT</sequence>
<dbReference type="GO" id="GO:0031349">
    <property type="term" value="P:positive regulation of defense response"/>
    <property type="evidence" value="ECO:0007669"/>
    <property type="project" value="UniProtKB-ARBA"/>
</dbReference>
<protein>
    <recommendedName>
        <fullName evidence="11">CW-type domain-containing protein</fullName>
    </recommendedName>
</protein>
<evidence type="ECO:0000256" key="5">
    <source>
        <dbReference type="ARBA" id="ARBA00022759"/>
    </source>
</evidence>
<comment type="similarity">
    <text evidence="2">Belongs to the MORC ATPase protein family.</text>
</comment>
<evidence type="ECO:0000256" key="6">
    <source>
        <dbReference type="ARBA" id="ARBA00022771"/>
    </source>
</evidence>
<keyword evidence="9" id="KW-0539">Nucleus</keyword>
<evidence type="ECO:0000256" key="4">
    <source>
        <dbReference type="ARBA" id="ARBA00022723"/>
    </source>
</evidence>
<dbReference type="Pfam" id="PF17942">
    <property type="entry name" value="Morc6_S5"/>
    <property type="match status" value="1"/>
</dbReference>
<reference evidence="12" key="1">
    <citation type="submission" date="2021-01" db="EMBL/GenBank/DDBJ databases">
        <authorList>
            <person name="Corre E."/>
            <person name="Pelletier E."/>
            <person name="Niang G."/>
            <person name="Scheremetjew M."/>
            <person name="Finn R."/>
            <person name="Kale V."/>
            <person name="Holt S."/>
            <person name="Cochrane G."/>
            <person name="Meng A."/>
            <person name="Brown T."/>
            <person name="Cohen L."/>
        </authorList>
    </citation>
    <scope>NUCLEOTIDE SEQUENCE</scope>
    <source>
        <strain evidence="12">CCMP1413</strain>
    </source>
</reference>
<feature type="compositionally biased region" description="Basic and acidic residues" evidence="10">
    <location>
        <begin position="605"/>
        <end position="617"/>
    </location>
</feature>
<evidence type="ECO:0000259" key="11">
    <source>
        <dbReference type="PROSITE" id="PS51050"/>
    </source>
</evidence>
<evidence type="ECO:0000256" key="10">
    <source>
        <dbReference type="SAM" id="MobiDB-lite"/>
    </source>
</evidence>
<keyword evidence="7" id="KW-0862">Zinc</keyword>
<dbReference type="EMBL" id="HBDZ01004452">
    <property type="protein sequence ID" value="CAD8234132.1"/>
    <property type="molecule type" value="Transcribed_RNA"/>
</dbReference>
<evidence type="ECO:0000256" key="7">
    <source>
        <dbReference type="ARBA" id="ARBA00022833"/>
    </source>
</evidence>
<feature type="region of interest" description="Disordered" evidence="10">
    <location>
        <begin position="600"/>
        <end position="727"/>
    </location>
</feature>
<evidence type="ECO:0000256" key="8">
    <source>
        <dbReference type="ARBA" id="ARBA00023054"/>
    </source>
</evidence>
<feature type="domain" description="CW-type" evidence="11">
    <location>
        <begin position="445"/>
        <end position="502"/>
    </location>
</feature>
<dbReference type="PROSITE" id="PS51050">
    <property type="entry name" value="ZF_CW"/>
    <property type="match status" value="1"/>
</dbReference>
<proteinExistence type="inferred from homology"/>
<dbReference type="Pfam" id="PF07496">
    <property type="entry name" value="zf-CW"/>
    <property type="match status" value="1"/>
</dbReference>
<dbReference type="GO" id="GO:0005634">
    <property type="term" value="C:nucleus"/>
    <property type="evidence" value="ECO:0007669"/>
    <property type="project" value="UniProtKB-SubCell"/>
</dbReference>
<organism evidence="12">
    <name type="scientific">Prasinoderma coloniale</name>
    <dbReference type="NCBI Taxonomy" id="156133"/>
    <lineage>
        <taxon>Eukaryota</taxon>
        <taxon>Viridiplantae</taxon>
        <taxon>Prasinodermophyta</taxon>
        <taxon>Prasinodermophyceae</taxon>
        <taxon>Prasinodermales</taxon>
        <taxon>Prasinodermaceae</taxon>
        <taxon>Prasinoderma</taxon>
    </lineage>
</organism>
<accession>A0A7R9XYK5</accession>
<keyword evidence="8" id="KW-0175">Coiled coil</keyword>
<comment type="subcellular location">
    <subcellularLocation>
        <location evidence="1">Nucleus</location>
    </subcellularLocation>
</comment>
<dbReference type="Pfam" id="PF13589">
    <property type="entry name" value="HATPase_c_3"/>
    <property type="match status" value="1"/>
</dbReference>
<evidence type="ECO:0000313" key="12">
    <source>
        <dbReference type="EMBL" id="CAD8234132.1"/>
    </source>
</evidence>
<keyword evidence="5" id="KW-0378">Hydrolase</keyword>
<keyword evidence="3" id="KW-0540">Nuclease</keyword>
<evidence type="ECO:0000256" key="2">
    <source>
        <dbReference type="ARBA" id="ARBA00007845"/>
    </source>
</evidence>
<dbReference type="InterPro" id="IPR036890">
    <property type="entry name" value="HATPase_C_sf"/>
</dbReference>
<evidence type="ECO:0000256" key="9">
    <source>
        <dbReference type="ARBA" id="ARBA00023242"/>
    </source>
</evidence>
<evidence type="ECO:0000256" key="3">
    <source>
        <dbReference type="ARBA" id="ARBA00022722"/>
    </source>
</evidence>
<dbReference type="PANTHER" id="PTHR23336:SF76">
    <property type="entry name" value="MORC S5 DOMAIN-CONTAINING PROTEIN"/>
    <property type="match status" value="1"/>
</dbReference>
<feature type="compositionally biased region" description="Low complexity" evidence="10">
    <location>
        <begin position="618"/>
        <end position="651"/>
    </location>
</feature>
<dbReference type="GO" id="GO:0008270">
    <property type="term" value="F:zinc ion binding"/>
    <property type="evidence" value="ECO:0007669"/>
    <property type="project" value="UniProtKB-KW"/>
</dbReference>
<dbReference type="InterPro" id="IPR011124">
    <property type="entry name" value="Znf_CW"/>
</dbReference>
<dbReference type="GO" id="GO:0016887">
    <property type="term" value="F:ATP hydrolysis activity"/>
    <property type="evidence" value="ECO:0007669"/>
    <property type="project" value="InterPro"/>
</dbReference>
<gene>
    <name evidence="12" type="ORF">PCOL08062_LOCUS3403</name>
</gene>
<dbReference type="SUPFAM" id="SSF55874">
    <property type="entry name" value="ATPase domain of HSP90 chaperone/DNA topoisomerase II/histidine kinase"/>
    <property type="match status" value="1"/>
</dbReference>
<dbReference type="InterPro" id="IPR045261">
    <property type="entry name" value="MORC_ATPase"/>
</dbReference>
<dbReference type="AlphaFoldDB" id="A0A7R9XYK5"/>
<dbReference type="Gene3D" id="3.30.565.10">
    <property type="entry name" value="Histidine kinase-like ATPase, C-terminal domain"/>
    <property type="match status" value="1"/>
</dbReference>
<name>A0A7R9XYK5_9VIRI</name>
<dbReference type="PANTHER" id="PTHR23336">
    <property type="entry name" value="ZINC FINGER CW-TYPE COILED-COIL DOMAIN PROTEIN 3"/>
    <property type="match status" value="1"/>
</dbReference>
<dbReference type="GO" id="GO:0004519">
    <property type="term" value="F:endonuclease activity"/>
    <property type="evidence" value="ECO:0007669"/>
    <property type="project" value="UniProtKB-KW"/>
</dbReference>
<feature type="compositionally biased region" description="Polar residues" evidence="10">
    <location>
        <begin position="654"/>
        <end position="664"/>
    </location>
</feature>
<keyword evidence="4" id="KW-0479">Metal-binding</keyword>